<dbReference type="EnsemblPlants" id="LPERR09G00990.1">
    <property type="protein sequence ID" value="LPERR09G00990.1"/>
    <property type="gene ID" value="LPERR09G00990"/>
</dbReference>
<keyword evidence="2" id="KW-1185">Reference proteome</keyword>
<name>A0A0D9XBF9_9ORYZ</name>
<dbReference type="Gramene" id="LPERR09G00990.1">
    <property type="protein sequence ID" value="LPERR09G00990.1"/>
    <property type="gene ID" value="LPERR09G00990"/>
</dbReference>
<reference evidence="1 2" key="1">
    <citation type="submission" date="2012-08" db="EMBL/GenBank/DDBJ databases">
        <title>Oryza genome evolution.</title>
        <authorList>
            <person name="Wing R.A."/>
        </authorList>
    </citation>
    <scope>NUCLEOTIDE SEQUENCE</scope>
</reference>
<reference evidence="1" key="3">
    <citation type="submission" date="2015-04" db="UniProtKB">
        <authorList>
            <consortium name="EnsemblPlants"/>
        </authorList>
    </citation>
    <scope>IDENTIFICATION</scope>
</reference>
<accession>A0A0D9XBF9</accession>
<organism evidence="1 2">
    <name type="scientific">Leersia perrieri</name>
    <dbReference type="NCBI Taxonomy" id="77586"/>
    <lineage>
        <taxon>Eukaryota</taxon>
        <taxon>Viridiplantae</taxon>
        <taxon>Streptophyta</taxon>
        <taxon>Embryophyta</taxon>
        <taxon>Tracheophyta</taxon>
        <taxon>Spermatophyta</taxon>
        <taxon>Magnoliopsida</taxon>
        <taxon>Liliopsida</taxon>
        <taxon>Poales</taxon>
        <taxon>Poaceae</taxon>
        <taxon>BOP clade</taxon>
        <taxon>Oryzoideae</taxon>
        <taxon>Oryzeae</taxon>
        <taxon>Oryzinae</taxon>
        <taxon>Leersia</taxon>
    </lineage>
</organism>
<reference evidence="2" key="2">
    <citation type="submission" date="2013-12" db="EMBL/GenBank/DDBJ databases">
        <authorList>
            <person name="Yu Y."/>
            <person name="Lee S."/>
            <person name="de Baynast K."/>
            <person name="Wissotski M."/>
            <person name="Liu L."/>
            <person name="Talag J."/>
            <person name="Goicoechea J."/>
            <person name="Angelova A."/>
            <person name="Jetty R."/>
            <person name="Kudrna D."/>
            <person name="Golser W."/>
            <person name="Rivera L."/>
            <person name="Zhang J."/>
            <person name="Wing R."/>
        </authorList>
    </citation>
    <scope>NUCLEOTIDE SEQUENCE</scope>
</reference>
<evidence type="ECO:0000313" key="2">
    <source>
        <dbReference type="Proteomes" id="UP000032180"/>
    </source>
</evidence>
<dbReference type="PANTHER" id="PTHR36071:SF1">
    <property type="entry name" value="DNA DOUBLE-STRAND BREAK REPAIR PROTEIN"/>
    <property type="match status" value="1"/>
</dbReference>
<dbReference type="PANTHER" id="PTHR36071">
    <property type="entry name" value="DNA DOUBLE-STRAND BREAK REPAIR PROTEIN"/>
    <property type="match status" value="1"/>
</dbReference>
<protein>
    <submittedName>
        <fullName evidence="1">Uncharacterized protein</fullName>
    </submittedName>
</protein>
<dbReference type="STRING" id="77586.A0A0D9XBF9"/>
<dbReference type="Proteomes" id="UP000032180">
    <property type="component" value="Chromosome 9"/>
</dbReference>
<evidence type="ECO:0000313" key="1">
    <source>
        <dbReference type="EnsemblPlants" id="LPERR09G00990.1"/>
    </source>
</evidence>
<sequence length="592" mass="66500">MIPGEDGLIRPVKRPRYLAESYIRSDEVSCEKVISNVERRFGFQCDDYSHHIVQDGVELFRLQKGSDGSLSPQGLGDMQLTINKLSNEALQSVANIVTHNRVSFKKTRPVMKKIIEDHLPQYLANLGDENDISQLSHILTNPFSYRSDSVNITTPISPKMLSSINQALVGLHDLTIQALVAMRRKLDGLSSTPKFNFVYRVNRKMSLVTAINKQCNEIISKVGENGNLPKNLAKALSVTSLYRKQELKRMDISQAEFFPFSRKAIFLQNDVLNAIWSIQKLKKRDLNLLRPILHQGSKDKMLFNTVRRYLMDCLFECDEGDLPDEALRTISFCNRMSLCSKIELTEQRNDVEVEAVLNVSSSFRALAYHCTGGQTDDDQLINSRSECQSDEELMSLGCDNYSDGNDFVLMESYYKFGHKQQKIDEVCSNSMANPVDVRGLFSCGTGSNMKEPAFHEVVGANEVEISRSSVGLSEICDETASLAHKFVGKILENMLLAENMGNELARCSLDGSTSHVPQQGEKNQKSDIVIKAIENVLPSLSKRLSGGWQAVTQMRDLPFEEQILVGIEVELPVHVPRMDAPSPETIRHQKLT</sequence>
<dbReference type="eggNOG" id="ENOG502R4EM">
    <property type="taxonomic scope" value="Eukaryota"/>
</dbReference>
<dbReference type="AlphaFoldDB" id="A0A0D9XBF9"/>
<dbReference type="HOGENOM" id="CLU_030145_0_0_1"/>
<proteinExistence type="predicted"/>